<dbReference type="EMBL" id="JBHSFA010000007">
    <property type="protein sequence ID" value="MFC4543121.1"/>
    <property type="molecule type" value="Genomic_DNA"/>
</dbReference>
<reference evidence="2 3" key="1">
    <citation type="journal article" date="2019" name="Int. J. Syst. Evol. Microbiol.">
        <title>The Global Catalogue of Microorganisms (GCM) 10K type strain sequencing project: providing services to taxonomists for standard genome sequencing and annotation.</title>
        <authorList>
            <consortium name="The Broad Institute Genomics Platform"/>
            <consortium name="The Broad Institute Genome Sequencing Center for Infectious Disease"/>
            <person name="Wu L."/>
            <person name="Ma J."/>
        </authorList>
    </citation>
    <scope>NUCLEOTIDE SEQUENCE [LARGE SCALE GENOMIC DNA]</scope>
    <source>
        <strain evidence="2 3">WLHS5</strain>
    </source>
</reference>
<protein>
    <submittedName>
        <fullName evidence="2">Uncharacterized protein</fullName>
    </submittedName>
</protein>
<name>A0ABD5PT59_9EURY</name>
<dbReference type="Proteomes" id="UP001595898">
    <property type="component" value="Unassembled WGS sequence"/>
</dbReference>
<feature type="compositionally biased region" description="Basic and acidic residues" evidence="1">
    <location>
        <begin position="18"/>
        <end position="35"/>
    </location>
</feature>
<accession>A0ABD5PT59</accession>
<feature type="region of interest" description="Disordered" evidence="1">
    <location>
        <begin position="15"/>
        <end position="41"/>
    </location>
</feature>
<keyword evidence="3" id="KW-1185">Reference proteome</keyword>
<organism evidence="2 3">
    <name type="scientific">Halosolutus amylolyticus</name>
    <dbReference type="NCBI Taxonomy" id="2932267"/>
    <lineage>
        <taxon>Archaea</taxon>
        <taxon>Methanobacteriati</taxon>
        <taxon>Methanobacteriota</taxon>
        <taxon>Stenosarchaea group</taxon>
        <taxon>Halobacteria</taxon>
        <taxon>Halobacteriales</taxon>
        <taxon>Natrialbaceae</taxon>
        <taxon>Halosolutus</taxon>
    </lineage>
</organism>
<evidence type="ECO:0000313" key="2">
    <source>
        <dbReference type="EMBL" id="MFC4543121.1"/>
    </source>
</evidence>
<dbReference type="AlphaFoldDB" id="A0ABD5PT59"/>
<dbReference type="RefSeq" id="WP_265339166.1">
    <property type="nucleotide sequence ID" value="NZ_JALIQP010000002.1"/>
</dbReference>
<sequence length="41" mass="4520">MSDRRFVPLPTVPLNRSGIRDRPVGAIADRPRDGAWESGNS</sequence>
<comment type="caution">
    <text evidence="2">The sequence shown here is derived from an EMBL/GenBank/DDBJ whole genome shotgun (WGS) entry which is preliminary data.</text>
</comment>
<gene>
    <name evidence="2" type="ORF">ACFO5R_14420</name>
</gene>
<evidence type="ECO:0000256" key="1">
    <source>
        <dbReference type="SAM" id="MobiDB-lite"/>
    </source>
</evidence>
<proteinExistence type="predicted"/>
<evidence type="ECO:0000313" key="3">
    <source>
        <dbReference type="Proteomes" id="UP001595898"/>
    </source>
</evidence>